<gene>
    <name evidence="2" type="ORF">GALL_398680</name>
</gene>
<dbReference type="AlphaFoldDB" id="A0A1J5QEK1"/>
<organism evidence="2">
    <name type="scientific">mine drainage metagenome</name>
    <dbReference type="NCBI Taxonomy" id="410659"/>
    <lineage>
        <taxon>unclassified sequences</taxon>
        <taxon>metagenomes</taxon>
        <taxon>ecological metagenomes</taxon>
    </lineage>
</organism>
<sequence length="164" mass="19876">MNSEDTTQKANIDQCIRKLNKVHKQRLGPVGPPIGMLLILLFAIALLPLYLFLVFFNIAYFWIRRQKRIDPRPYFNFDRHNIAHLRFADKMWCDYCEWANGSLQWALAITNEIERRYCPIQNQCHPHCEKAKNWRDEFIHYAHKPEDVERYYQDRYLQESKLDD</sequence>
<name>A0A1J5QEK1_9ZZZZ</name>
<comment type="caution">
    <text evidence="2">The sequence shown here is derived from an EMBL/GenBank/DDBJ whole genome shotgun (WGS) entry which is preliminary data.</text>
</comment>
<dbReference type="EMBL" id="MLJW01001401">
    <property type="protein sequence ID" value="OIQ78431.1"/>
    <property type="molecule type" value="Genomic_DNA"/>
</dbReference>
<keyword evidence="1" id="KW-0812">Transmembrane</keyword>
<feature type="transmembrane region" description="Helical" evidence="1">
    <location>
        <begin position="34"/>
        <end position="63"/>
    </location>
</feature>
<evidence type="ECO:0000313" key="2">
    <source>
        <dbReference type="EMBL" id="OIQ78431.1"/>
    </source>
</evidence>
<proteinExistence type="predicted"/>
<keyword evidence="1" id="KW-0472">Membrane</keyword>
<reference evidence="2" key="1">
    <citation type="submission" date="2016-10" db="EMBL/GenBank/DDBJ databases">
        <title>Sequence of Gallionella enrichment culture.</title>
        <authorList>
            <person name="Poehlein A."/>
            <person name="Muehling M."/>
            <person name="Daniel R."/>
        </authorList>
    </citation>
    <scope>NUCLEOTIDE SEQUENCE</scope>
</reference>
<protein>
    <recommendedName>
        <fullName evidence="3">Transmembrane protein</fullName>
    </recommendedName>
</protein>
<evidence type="ECO:0000256" key="1">
    <source>
        <dbReference type="SAM" id="Phobius"/>
    </source>
</evidence>
<evidence type="ECO:0008006" key="3">
    <source>
        <dbReference type="Google" id="ProtNLM"/>
    </source>
</evidence>
<accession>A0A1J5QEK1</accession>
<keyword evidence="1" id="KW-1133">Transmembrane helix</keyword>